<sequence length="846" mass="94065">MSGPRGYDKSDLSQYIFDQHRPELRRYISLNSLEEGPRALLQALAQGLDLQPSVHELPTLLRRDTPAHNAQYVAACAHDLQRADLHGRLLILDGVESLTPQTQALLTEILLRTSGRAEPLLLLSTMSEETLPLRDAGVPITWITEVDLALTEEEQRQLGVSDHSASGWPLAARLLAQNQPHKLKLLLTSWLMQLEPETLRSLENASIDPNWPLSATVMAALNIDPNFISDALGAGLPILRKPDGRFQPLTYLQDLLQTRLRSIHARYEALQRTYAGLQELDSGRVLRTLLQVPNTERLAQLIESQTDLPAFARDHQDVLLQMYGAQQLNREPALLVLLAEIRSEDGDDRQALMMLERAEELGAGTLEVTRVRAALWQRIGRVKEALEEMERAVTRLQGYPAEVQATVYAQAALMHVTVLRSGQLGADLYTAQQYAQRAIHDSLNPSTLVIAQIVLMCVRAHYGDWSVQHRDTVVHELRLQQHLTPDGIRAAMLLCSQLADHDDHAVLPELLQLLERTVQADNVVQQVELQLLRSHLELRAANPGAALLRAQDAVRTLNTAQVTDASLQRRVIEQVLITHLYTMTPWPHSLQRSLLHSYRKLVVTLQGQAAFTADALQTWHALLTGQARLAAQLEKMLPDLLEVRSPAYLPVLTLLIQQRRITDSDARLQEARTAFGAGALNSTLAMLAPDIDVPTSPRLDITLFGVTPGALLNGTPLPLSPRALVILAVLALGGNTSRGRLMEILNNDHNSEASLDQALRDLRGALGRVLETSAVQTITQASGPRGTYGLQRYRLQCDALRLISMSRQQRRELLALPFMGSFAYQWAVDRRAEYAAMRDALKVADS</sequence>
<protein>
    <submittedName>
        <fullName evidence="1">Uncharacterized protein</fullName>
    </submittedName>
</protein>
<gene>
    <name evidence="1" type="ORF">GCM10008957_23340</name>
</gene>
<evidence type="ECO:0000313" key="2">
    <source>
        <dbReference type="Proteomes" id="UP000603865"/>
    </source>
</evidence>
<proteinExistence type="predicted"/>
<dbReference type="SUPFAM" id="SSF48452">
    <property type="entry name" value="TPR-like"/>
    <property type="match status" value="1"/>
</dbReference>
<reference evidence="1" key="2">
    <citation type="submission" date="2020-09" db="EMBL/GenBank/DDBJ databases">
        <authorList>
            <person name="Sun Q."/>
            <person name="Ohkuma M."/>
        </authorList>
    </citation>
    <scope>NUCLEOTIDE SEQUENCE</scope>
    <source>
        <strain evidence="1">JCM 31311</strain>
    </source>
</reference>
<dbReference type="AlphaFoldDB" id="A0A918C8B5"/>
<comment type="caution">
    <text evidence="1">The sequence shown here is derived from an EMBL/GenBank/DDBJ whole genome shotgun (WGS) entry which is preliminary data.</text>
</comment>
<keyword evidence="2" id="KW-1185">Reference proteome</keyword>
<accession>A0A918C8B5</accession>
<organism evidence="1 2">
    <name type="scientific">Deinococcus ruber</name>
    <dbReference type="NCBI Taxonomy" id="1848197"/>
    <lineage>
        <taxon>Bacteria</taxon>
        <taxon>Thermotogati</taxon>
        <taxon>Deinococcota</taxon>
        <taxon>Deinococci</taxon>
        <taxon>Deinococcales</taxon>
        <taxon>Deinococcaceae</taxon>
        <taxon>Deinococcus</taxon>
    </lineage>
</organism>
<dbReference type="EMBL" id="BMQL01000011">
    <property type="protein sequence ID" value="GGR09905.1"/>
    <property type="molecule type" value="Genomic_DNA"/>
</dbReference>
<reference evidence="1" key="1">
    <citation type="journal article" date="2014" name="Int. J. Syst. Evol. Microbiol.">
        <title>Complete genome sequence of Corynebacterium casei LMG S-19264T (=DSM 44701T), isolated from a smear-ripened cheese.</title>
        <authorList>
            <consortium name="US DOE Joint Genome Institute (JGI-PGF)"/>
            <person name="Walter F."/>
            <person name="Albersmeier A."/>
            <person name="Kalinowski J."/>
            <person name="Ruckert C."/>
        </authorList>
    </citation>
    <scope>NUCLEOTIDE SEQUENCE</scope>
    <source>
        <strain evidence="1">JCM 31311</strain>
    </source>
</reference>
<dbReference type="Proteomes" id="UP000603865">
    <property type="component" value="Unassembled WGS sequence"/>
</dbReference>
<dbReference type="InterPro" id="IPR011990">
    <property type="entry name" value="TPR-like_helical_dom_sf"/>
</dbReference>
<evidence type="ECO:0000313" key="1">
    <source>
        <dbReference type="EMBL" id="GGR09905.1"/>
    </source>
</evidence>
<name>A0A918C8B5_9DEIO</name>